<evidence type="ECO:0000313" key="8">
    <source>
        <dbReference type="Proteomes" id="UP000694660"/>
    </source>
</evidence>
<evidence type="ECO:0000256" key="2">
    <source>
        <dbReference type="ARBA" id="ARBA00022475"/>
    </source>
</evidence>
<dbReference type="EMBL" id="JAEKFT010000015">
    <property type="protein sequence ID" value="MBT0962312.1"/>
    <property type="molecule type" value="Genomic_DNA"/>
</dbReference>
<reference evidence="8" key="1">
    <citation type="journal article" date="2022" name="ISME J.">
        <title>Genetic and phylogenetic analysis of dissimilatory iodate-reducing bacteria identifies potential niches across the world's oceans.</title>
        <authorList>
            <person name="Reyes-Umana V."/>
            <person name="Henning Z."/>
            <person name="Lee K."/>
            <person name="Barnum T.P."/>
            <person name="Coates J.D."/>
        </authorList>
    </citation>
    <scope>NUCLEOTIDE SEQUENCE [LARGE SCALE GENOMIC DNA]</scope>
    <source>
        <strain evidence="8">IR12</strain>
    </source>
</reference>
<gene>
    <name evidence="7" type="ORF">I8J34_14120</name>
</gene>
<evidence type="ECO:0000256" key="3">
    <source>
        <dbReference type="ARBA" id="ARBA00022692"/>
    </source>
</evidence>
<proteinExistence type="predicted"/>
<dbReference type="RefSeq" id="WP_214362257.1">
    <property type="nucleotide sequence ID" value="NZ_JAEKFT010000015.1"/>
</dbReference>
<dbReference type="Proteomes" id="UP000694660">
    <property type="component" value="Unassembled WGS sequence"/>
</dbReference>
<evidence type="ECO:0000256" key="5">
    <source>
        <dbReference type="ARBA" id="ARBA00023136"/>
    </source>
</evidence>
<feature type="transmembrane region" description="Helical" evidence="6">
    <location>
        <begin position="133"/>
        <end position="157"/>
    </location>
</feature>
<feature type="transmembrane region" description="Helical" evidence="6">
    <location>
        <begin position="377"/>
        <end position="396"/>
    </location>
</feature>
<comment type="caution">
    <text evidence="7">The sequence shown here is derived from an EMBL/GenBank/DDBJ whole genome shotgun (WGS) entry which is preliminary data.</text>
</comment>
<keyword evidence="3 6" id="KW-0812">Transmembrane</keyword>
<protein>
    <submittedName>
        <fullName evidence="7">Oligosaccharide flippase family protein</fullName>
    </submittedName>
</protein>
<keyword evidence="2" id="KW-1003">Cell membrane</keyword>
<name>A0A944DDF7_DENI1</name>
<organism evidence="7 8">
    <name type="scientific">Denitromonas iodatirespirans</name>
    <dbReference type="NCBI Taxonomy" id="2795389"/>
    <lineage>
        <taxon>Bacteria</taxon>
        <taxon>Pseudomonadati</taxon>
        <taxon>Pseudomonadota</taxon>
        <taxon>Betaproteobacteria</taxon>
        <taxon>Rhodocyclales</taxon>
        <taxon>Zoogloeaceae</taxon>
        <taxon>Denitromonas</taxon>
    </lineage>
</organism>
<keyword evidence="4 6" id="KW-1133">Transmembrane helix</keyword>
<dbReference type="Pfam" id="PF01943">
    <property type="entry name" value="Polysacc_synt"/>
    <property type="match status" value="1"/>
</dbReference>
<keyword evidence="8" id="KW-1185">Reference proteome</keyword>
<feature type="transmembrane region" description="Helical" evidence="6">
    <location>
        <begin position="342"/>
        <end position="365"/>
    </location>
</feature>
<feature type="transmembrane region" description="Helical" evidence="6">
    <location>
        <begin position="402"/>
        <end position="424"/>
    </location>
</feature>
<feature type="transmembrane region" description="Helical" evidence="6">
    <location>
        <begin position="47"/>
        <end position="69"/>
    </location>
</feature>
<dbReference type="InterPro" id="IPR050833">
    <property type="entry name" value="Poly_Biosynth_Transport"/>
</dbReference>
<dbReference type="PANTHER" id="PTHR30250">
    <property type="entry name" value="PST FAMILY PREDICTED COLANIC ACID TRANSPORTER"/>
    <property type="match status" value="1"/>
</dbReference>
<dbReference type="InterPro" id="IPR002797">
    <property type="entry name" value="Polysacc_synth"/>
</dbReference>
<feature type="transmembrane region" description="Helical" evidence="6">
    <location>
        <begin position="269"/>
        <end position="291"/>
    </location>
</feature>
<feature type="transmembrane region" description="Helical" evidence="6">
    <location>
        <begin position="312"/>
        <end position="336"/>
    </location>
</feature>
<sequence length="436" mass="46974">MIGPARARQILRSQLGQNILTNYAATVWLGGLSILLIPLYLRLLGPAQWGVVAICMVIQGVLTLLDAGLGQVMLRDVARSAREPTEVALVFRVFARAYWVLGAIGFVVGQLAVPWLTETWFNQGQGVPDGADIALRLVLVQFFFQFANGAHGGYWNGVQAQKLANMRQCGFATVKHAGALLLIFVWQPAAIAYLASFAVVSIVECVFNALTIRSELRDAPRVRLSRERFLRLGRETSVLAAGVLIGMSVSQIDRVVLSRVVSVEDFGRYAIVASLGLAFLQLQYPLMRAFFPRVVHEDATGGSGSFRKLGAGILVLCVLPCFAVALAAPWVLALWLNDSPVAAAGVAPLRLILCAVAINAVYHLLYQRILARGHGKAVVLINLAALIVTVPVTVFMANAHGILGGGVAWLTSASIQLALGVVWIRREIKTRPLAVG</sequence>
<dbReference type="AlphaFoldDB" id="A0A944DDF7"/>
<keyword evidence="5 6" id="KW-0472">Membrane</keyword>
<accession>A0A944DDF7</accession>
<feature type="transmembrane region" description="Helical" evidence="6">
    <location>
        <begin position="89"/>
        <end position="113"/>
    </location>
</feature>
<evidence type="ECO:0000313" key="7">
    <source>
        <dbReference type="EMBL" id="MBT0962312.1"/>
    </source>
</evidence>
<evidence type="ECO:0000256" key="4">
    <source>
        <dbReference type="ARBA" id="ARBA00022989"/>
    </source>
</evidence>
<evidence type="ECO:0000256" key="6">
    <source>
        <dbReference type="SAM" id="Phobius"/>
    </source>
</evidence>
<evidence type="ECO:0000256" key="1">
    <source>
        <dbReference type="ARBA" id="ARBA00004651"/>
    </source>
</evidence>
<comment type="subcellular location">
    <subcellularLocation>
        <location evidence="1">Cell membrane</location>
        <topology evidence="1">Multi-pass membrane protein</topology>
    </subcellularLocation>
</comment>
<dbReference type="GO" id="GO:0005886">
    <property type="term" value="C:plasma membrane"/>
    <property type="evidence" value="ECO:0007669"/>
    <property type="project" value="UniProtKB-SubCell"/>
</dbReference>
<dbReference type="PANTHER" id="PTHR30250:SF11">
    <property type="entry name" value="O-ANTIGEN TRANSPORTER-RELATED"/>
    <property type="match status" value="1"/>
</dbReference>
<feature type="transmembrane region" description="Helical" evidence="6">
    <location>
        <begin position="20"/>
        <end position="41"/>
    </location>
</feature>